<dbReference type="InterPro" id="IPR036388">
    <property type="entry name" value="WH-like_DNA-bd_sf"/>
</dbReference>
<name>A0A931MG90_9BURK</name>
<dbReference type="SUPFAM" id="SSF46785">
    <property type="entry name" value="Winged helix' DNA-binding domain"/>
    <property type="match status" value="1"/>
</dbReference>
<organism evidence="6 7">
    <name type="scientific">Caenimonas aquaedulcis</name>
    <dbReference type="NCBI Taxonomy" id="2793270"/>
    <lineage>
        <taxon>Bacteria</taxon>
        <taxon>Pseudomonadati</taxon>
        <taxon>Pseudomonadota</taxon>
        <taxon>Betaproteobacteria</taxon>
        <taxon>Burkholderiales</taxon>
        <taxon>Comamonadaceae</taxon>
        <taxon>Caenimonas</taxon>
    </lineage>
</organism>
<keyword evidence="7" id="KW-1185">Reference proteome</keyword>
<dbReference type="InterPro" id="IPR005119">
    <property type="entry name" value="LysR_subst-bd"/>
</dbReference>
<protein>
    <submittedName>
        <fullName evidence="6">LysR family transcriptional regulator</fullName>
    </submittedName>
</protein>
<evidence type="ECO:0000313" key="6">
    <source>
        <dbReference type="EMBL" id="MBG9387827.1"/>
    </source>
</evidence>
<evidence type="ECO:0000256" key="1">
    <source>
        <dbReference type="ARBA" id="ARBA00009437"/>
    </source>
</evidence>
<comment type="similarity">
    <text evidence="1">Belongs to the LysR transcriptional regulatory family.</text>
</comment>
<dbReference type="InterPro" id="IPR036390">
    <property type="entry name" value="WH_DNA-bd_sf"/>
</dbReference>
<dbReference type="GO" id="GO:0003700">
    <property type="term" value="F:DNA-binding transcription factor activity"/>
    <property type="evidence" value="ECO:0007669"/>
    <property type="project" value="InterPro"/>
</dbReference>
<dbReference type="AlphaFoldDB" id="A0A931MG90"/>
<sequence>METRRMSHLVALAEERNFGKAAARVHLTQPAFSRSIQAAETEWGMKLFERGGTEVRCTAAGAFVVEKAKHLLQSARALERDVELYRDRQIGDLSFGIGPFPAATLLIPLLLDVRCKYPGIQVRVQVNNPIYALQHVRSEEHDFFVGDIRPTQDNPEFEVRRLGLLSGGLYVRKGHPLRDRRSVSMADVAPYKLALGRLPEEVQALLLRLMGRRPEEGLPVALECDDTTALKAVALATDTVMVGTPAIVKAEVAAGRLHPLEVRDLPPQASEVGVSSLRGRSLSPIAEYAVGFLGNYMAKAT</sequence>
<dbReference type="EMBL" id="JADWYS010000001">
    <property type="protein sequence ID" value="MBG9387827.1"/>
    <property type="molecule type" value="Genomic_DNA"/>
</dbReference>
<dbReference type="Proteomes" id="UP000651050">
    <property type="component" value="Unassembled WGS sequence"/>
</dbReference>
<dbReference type="GO" id="GO:0005829">
    <property type="term" value="C:cytosol"/>
    <property type="evidence" value="ECO:0007669"/>
    <property type="project" value="TreeGrafter"/>
</dbReference>
<evidence type="ECO:0000256" key="4">
    <source>
        <dbReference type="ARBA" id="ARBA00023163"/>
    </source>
</evidence>
<dbReference type="RefSeq" id="WP_196985721.1">
    <property type="nucleotide sequence ID" value="NZ_JADWYS010000001.1"/>
</dbReference>
<evidence type="ECO:0000259" key="5">
    <source>
        <dbReference type="PROSITE" id="PS50931"/>
    </source>
</evidence>
<keyword evidence="3" id="KW-0238">DNA-binding</keyword>
<dbReference type="Gene3D" id="3.40.190.290">
    <property type="match status" value="1"/>
</dbReference>
<keyword evidence="2" id="KW-0805">Transcription regulation</keyword>
<accession>A0A931MG90</accession>
<dbReference type="InterPro" id="IPR050950">
    <property type="entry name" value="HTH-type_LysR_regulators"/>
</dbReference>
<dbReference type="PANTHER" id="PTHR30419:SF30">
    <property type="entry name" value="LYSR FAMILY TRANSCRIPTIONAL REGULATOR"/>
    <property type="match status" value="1"/>
</dbReference>
<dbReference type="PROSITE" id="PS50931">
    <property type="entry name" value="HTH_LYSR"/>
    <property type="match status" value="1"/>
</dbReference>
<comment type="caution">
    <text evidence="6">The sequence shown here is derived from an EMBL/GenBank/DDBJ whole genome shotgun (WGS) entry which is preliminary data.</text>
</comment>
<dbReference type="SUPFAM" id="SSF53850">
    <property type="entry name" value="Periplasmic binding protein-like II"/>
    <property type="match status" value="1"/>
</dbReference>
<dbReference type="Gene3D" id="1.10.10.10">
    <property type="entry name" value="Winged helix-like DNA-binding domain superfamily/Winged helix DNA-binding domain"/>
    <property type="match status" value="1"/>
</dbReference>
<proteinExistence type="inferred from homology"/>
<keyword evidence="4" id="KW-0804">Transcription</keyword>
<dbReference type="Pfam" id="PF00126">
    <property type="entry name" value="HTH_1"/>
    <property type="match status" value="1"/>
</dbReference>
<gene>
    <name evidence="6" type="ORF">I5803_07340</name>
</gene>
<evidence type="ECO:0000256" key="3">
    <source>
        <dbReference type="ARBA" id="ARBA00023125"/>
    </source>
</evidence>
<dbReference type="GO" id="GO:0003677">
    <property type="term" value="F:DNA binding"/>
    <property type="evidence" value="ECO:0007669"/>
    <property type="project" value="UniProtKB-KW"/>
</dbReference>
<dbReference type="PANTHER" id="PTHR30419">
    <property type="entry name" value="HTH-TYPE TRANSCRIPTIONAL REGULATOR YBHD"/>
    <property type="match status" value="1"/>
</dbReference>
<evidence type="ECO:0000256" key="2">
    <source>
        <dbReference type="ARBA" id="ARBA00023015"/>
    </source>
</evidence>
<feature type="domain" description="HTH lysR-type" evidence="5">
    <location>
        <begin position="1"/>
        <end position="58"/>
    </location>
</feature>
<dbReference type="Pfam" id="PF03466">
    <property type="entry name" value="LysR_substrate"/>
    <property type="match status" value="1"/>
</dbReference>
<dbReference type="InterPro" id="IPR000847">
    <property type="entry name" value="LysR_HTH_N"/>
</dbReference>
<reference evidence="6" key="1">
    <citation type="submission" date="2020-11" db="EMBL/GenBank/DDBJ databases">
        <title>Bacterial whole genome sequence for Caenimonas sp. DR4.4.</title>
        <authorList>
            <person name="Le V."/>
            <person name="Ko S.-R."/>
            <person name="Ahn C.-Y."/>
            <person name="Oh H.-M."/>
        </authorList>
    </citation>
    <scope>NUCLEOTIDE SEQUENCE</scope>
    <source>
        <strain evidence="6">DR4.4</strain>
    </source>
</reference>
<dbReference type="PRINTS" id="PR00039">
    <property type="entry name" value="HTHLYSR"/>
</dbReference>
<evidence type="ECO:0000313" key="7">
    <source>
        <dbReference type="Proteomes" id="UP000651050"/>
    </source>
</evidence>